<name>A0A0A0BIQ2_9GAMM</name>
<gene>
    <name evidence="1" type="ORF">LP43_1499</name>
</gene>
<evidence type="ECO:0000313" key="1">
    <source>
        <dbReference type="EMBL" id="KGM06999.1"/>
    </source>
</evidence>
<organism evidence="1 2">
    <name type="scientific">Methylophaga thiooxydans</name>
    <dbReference type="NCBI Taxonomy" id="392484"/>
    <lineage>
        <taxon>Bacteria</taxon>
        <taxon>Pseudomonadati</taxon>
        <taxon>Pseudomonadota</taxon>
        <taxon>Gammaproteobacteria</taxon>
        <taxon>Thiotrichales</taxon>
        <taxon>Piscirickettsiaceae</taxon>
        <taxon>Methylophaga</taxon>
    </lineage>
</organism>
<dbReference type="Proteomes" id="UP000029999">
    <property type="component" value="Unassembled WGS sequence"/>
</dbReference>
<reference evidence="1 2" key="1">
    <citation type="submission" date="2014-09" db="EMBL/GenBank/DDBJ databases">
        <authorList>
            <person name="Grob C."/>
            <person name="Taubert M."/>
            <person name="Howat A.M."/>
            <person name="Burns O.J."/>
            <person name="Dixon J.L."/>
            <person name="Chen Y."/>
            <person name="Murrell J.C."/>
        </authorList>
    </citation>
    <scope>NUCLEOTIDE SEQUENCE [LARGE SCALE GENOMIC DNA]</scope>
    <source>
        <strain evidence="1">L4</strain>
    </source>
</reference>
<comment type="caution">
    <text evidence="1">The sequence shown here is derived from an EMBL/GenBank/DDBJ whole genome shotgun (WGS) entry which is preliminary data.</text>
</comment>
<protein>
    <submittedName>
        <fullName evidence="1">Uncharacterized protein</fullName>
    </submittedName>
</protein>
<dbReference type="STRING" id="392484.LP43_1499"/>
<evidence type="ECO:0000313" key="2">
    <source>
        <dbReference type="Proteomes" id="UP000029999"/>
    </source>
</evidence>
<sequence length="40" mass="4416">MNVLSALLVWDSSLAETTVMTGNNKLAIIIFIKNFIMLSC</sequence>
<accession>A0A0A0BIQ2</accession>
<dbReference type="AlphaFoldDB" id="A0A0A0BIQ2"/>
<dbReference type="EMBL" id="JRQD01000003">
    <property type="protein sequence ID" value="KGM06999.1"/>
    <property type="molecule type" value="Genomic_DNA"/>
</dbReference>
<proteinExistence type="predicted"/>